<feature type="domain" description="BPL/LPL catalytic" evidence="1">
    <location>
        <begin position="9"/>
        <end position="123"/>
    </location>
</feature>
<dbReference type="Pfam" id="PF03099">
    <property type="entry name" value="BPL_LplA_LipB"/>
    <property type="match status" value="1"/>
</dbReference>
<accession>A0A9W7CLJ4</accession>
<dbReference type="InterPro" id="IPR045864">
    <property type="entry name" value="aa-tRNA-synth_II/BPL/LPL"/>
</dbReference>
<dbReference type="SUPFAM" id="SSF55681">
    <property type="entry name" value="Class II aaRS and biotin synthetases"/>
    <property type="match status" value="1"/>
</dbReference>
<dbReference type="GO" id="GO:0005737">
    <property type="term" value="C:cytoplasm"/>
    <property type="evidence" value="ECO:0007669"/>
    <property type="project" value="TreeGrafter"/>
</dbReference>
<protein>
    <recommendedName>
        <fullName evidence="1">BPL/LPL catalytic domain-containing protein</fullName>
    </recommendedName>
</protein>
<dbReference type="GO" id="GO:0004077">
    <property type="term" value="F:biotin--[biotin carboxyl-carrier protein] ligase activity"/>
    <property type="evidence" value="ECO:0007669"/>
    <property type="project" value="TreeGrafter"/>
</dbReference>
<evidence type="ECO:0000313" key="3">
    <source>
        <dbReference type="Proteomes" id="UP001165082"/>
    </source>
</evidence>
<organism evidence="2 3">
    <name type="scientific">Triparma retinervis</name>
    <dbReference type="NCBI Taxonomy" id="2557542"/>
    <lineage>
        <taxon>Eukaryota</taxon>
        <taxon>Sar</taxon>
        <taxon>Stramenopiles</taxon>
        <taxon>Ochrophyta</taxon>
        <taxon>Bolidophyceae</taxon>
        <taxon>Parmales</taxon>
        <taxon>Triparmaceae</taxon>
        <taxon>Triparma</taxon>
    </lineage>
</organism>
<dbReference type="Proteomes" id="UP001165082">
    <property type="component" value="Unassembled WGS sequence"/>
</dbReference>
<evidence type="ECO:0000313" key="2">
    <source>
        <dbReference type="EMBL" id="GMI08692.1"/>
    </source>
</evidence>
<sequence length="229" mass="24649">MDFQFCEDVESTQDTARALLSSKACSPPFAVCASSQSKGRGTSSRSWFSPSGNLFLTVVVPSSPLFTSGVPITLLPLKVGCVAAAAIKRLLPSDRVEAVKLKWPNDVLMDRKKVSGVLIETAPEIPDSGDNLGRESTCIGNYAPLPDADSVVRGLGEEIATNIGEWFKQLPSSPGDVVGEFSSQVEFGVRIRMREGGWVVPLRIESDGQLLVRVEATGVERLLCSDYML</sequence>
<dbReference type="Gene3D" id="3.30.930.10">
    <property type="entry name" value="Bira Bifunctional Protein, Domain 2"/>
    <property type="match status" value="1"/>
</dbReference>
<dbReference type="PANTHER" id="PTHR12835:SF5">
    <property type="entry name" value="BIOTIN--PROTEIN LIGASE"/>
    <property type="match status" value="1"/>
</dbReference>
<comment type="caution">
    <text evidence="2">The sequence shown here is derived from an EMBL/GenBank/DDBJ whole genome shotgun (WGS) entry which is preliminary data.</text>
</comment>
<dbReference type="AlphaFoldDB" id="A0A9W7CLJ4"/>
<dbReference type="PANTHER" id="PTHR12835">
    <property type="entry name" value="BIOTIN PROTEIN LIGASE"/>
    <property type="match status" value="1"/>
</dbReference>
<name>A0A9W7CLJ4_9STRA</name>
<proteinExistence type="predicted"/>
<dbReference type="EMBL" id="BRXZ01000275">
    <property type="protein sequence ID" value="GMI08692.1"/>
    <property type="molecule type" value="Genomic_DNA"/>
</dbReference>
<dbReference type="InterPro" id="IPR004143">
    <property type="entry name" value="BPL_LPL_catalytic"/>
</dbReference>
<gene>
    <name evidence="2" type="ORF">TrRE_jg3246</name>
</gene>
<evidence type="ECO:0000259" key="1">
    <source>
        <dbReference type="Pfam" id="PF03099"/>
    </source>
</evidence>
<reference evidence="2" key="1">
    <citation type="submission" date="2022-07" db="EMBL/GenBank/DDBJ databases">
        <title>Genome analysis of Parmales, a sister group of diatoms, reveals the evolutionary specialization of diatoms from phago-mixotrophs to photoautotrophs.</title>
        <authorList>
            <person name="Ban H."/>
            <person name="Sato S."/>
            <person name="Yoshikawa S."/>
            <person name="Kazumasa Y."/>
            <person name="Nakamura Y."/>
            <person name="Ichinomiya M."/>
            <person name="Saitoh K."/>
            <person name="Sato N."/>
            <person name="Blanc-Mathieu R."/>
            <person name="Endo H."/>
            <person name="Kuwata A."/>
            <person name="Ogata H."/>
        </authorList>
    </citation>
    <scope>NUCLEOTIDE SEQUENCE</scope>
</reference>
<dbReference type="OrthoDB" id="10250105at2759"/>
<keyword evidence="3" id="KW-1185">Reference proteome</keyword>